<organism evidence="5 6">
    <name type="scientific">Orchesella cincta</name>
    <name type="common">Springtail</name>
    <name type="synonym">Podura cincta</name>
    <dbReference type="NCBI Taxonomy" id="48709"/>
    <lineage>
        <taxon>Eukaryota</taxon>
        <taxon>Metazoa</taxon>
        <taxon>Ecdysozoa</taxon>
        <taxon>Arthropoda</taxon>
        <taxon>Hexapoda</taxon>
        <taxon>Collembola</taxon>
        <taxon>Entomobryomorpha</taxon>
        <taxon>Entomobryoidea</taxon>
        <taxon>Orchesellidae</taxon>
        <taxon>Orchesellinae</taxon>
        <taxon>Orchesella</taxon>
    </lineage>
</organism>
<dbReference type="InterPro" id="IPR020471">
    <property type="entry name" value="AKR"/>
</dbReference>
<dbReference type="PROSITE" id="PS00062">
    <property type="entry name" value="ALDOKETO_REDUCTASE_2"/>
    <property type="match status" value="1"/>
</dbReference>
<dbReference type="InterPro" id="IPR023210">
    <property type="entry name" value="NADP_OxRdtase_dom"/>
</dbReference>
<dbReference type="OrthoDB" id="416253at2759"/>
<dbReference type="PANTHER" id="PTHR11732">
    <property type="entry name" value="ALDO/KETO REDUCTASE"/>
    <property type="match status" value="1"/>
</dbReference>
<comment type="caution">
    <text evidence="5">The sequence shown here is derived from an EMBL/GenBank/DDBJ whole genome shotgun (WGS) entry which is preliminary data.</text>
</comment>
<evidence type="ECO:0000259" key="4">
    <source>
        <dbReference type="Pfam" id="PF00248"/>
    </source>
</evidence>
<dbReference type="PIRSF" id="PIRSF000097">
    <property type="entry name" value="AKR"/>
    <property type="match status" value="1"/>
</dbReference>
<dbReference type="PRINTS" id="PR00069">
    <property type="entry name" value="ALDKETRDTASE"/>
</dbReference>
<proteinExistence type="predicted"/>
<dbReference type="GO" id="GO:0016491">
    <property type="term" value="F:oxidoreductase activity"/>
    <property type="evidence" value="ECO:0007669"/>
    <property type="project" value="InterPro"/>
</dbReference>
<feature type="binding site" evidence="2">
    <location>
        <position position="124"/>
    </location>
    <ligand>
        <name>substrate</name>
    </ligand>
</feature>
<feature type="domain" description="NADP-dependent oxidoreductase" evidence="4">
    <location>
        <begin position="28"/>
        <end position="295"/>
    </location>
</feature>
<dbReference type="Pfam" id="PF00248">
    <property type="entry name" value="Aldo_ket_red"/>
    <property type="match status" value="1"/>
</dbReference>
<keyword evidence="6" id="KW-1185">Reference proteome</keyword>
<evidence type="ECO:0000313" key="6">
    <source>
        <dbReference type="Proteomes" id="UP000094527"/>
    </source>
</evidence>
<dbReference type="STRING" id="48709.A0A1D2M6E7"/>
<evidence type="ECO:0000313" key="5">
    <source>
        <dbReference type="EMBL" id="ODM88548.1"/>
    </source>
</evidence>
<dbReference type="InterPro" id="IPR036812">
    <property type="entry name" value="NAD(P)_OxRdtase_dom_sf"/>
</dbReference>
<evidence type="ECO:0000256" key="1">
    <source>
        <dbReference type="PIRSR" id="PIRSR000097-1"/>
    </source>
</evidence>
<name>A0A1D2M6E7_ORCCI</name>
<dbReference type="OMA" id="RYNYPFR"/>
<dbReference type="AlphaFoldDB" id="A0A1D2M6E7"/>
<gene>
    <name evidence="5" type="ORF">Ocin01_18132</name>
</gene>
<dbReference type="InterPro" id="IPR018170">
    <property type="entry name" value="Aldo/ket_reductase_CS"/>
</dbReference>
<dbReference type="Proteomes" id="UP000094527">
    <property type="component" value="Unassembled WGS sequence"/>
</dbReference>
<reference evidence="5 6" key="1">
    <citation type="journal article" date="2016" name="Genome Biol. Evol.">
        <title>Gene Family Evolution Reflects Adaptation to Soil Environmental Stressors in the Genome of the Collembolan Orchesella cincta.</title>
        <authorList>
            <person name="Faddeeva-Vakhrusheva A."/>
            <person name="Derks M.F."/>
            <person name="Anvar S.Y."/>
            <person name="Agamennone V."/>
            <person name="Suring W."/>
            <person name="Smit S."/>
            <person name="van Straalen N.M."/>
            <person name="Roelofs D."/>
        </authorList>
    </citation>
    <scope>NUCLEOTIDE SEQUENCE [LARGE SCALE GENOMIC DNA]</scope>
    <source>
        <tissue evidence="5">Mixed pool</tissue>
    </source>
</reference>
<dbReference type="SUPFAM" id="SSF51430">
    <property type="entry name" value="NAD(P)-linked oxidoreductase"/>
    <property type="match status" value="1"/>
</dbReference>
<feature type="active site" description="Proton donor" evidence="1">
    <location>
        <position position="62"/>
    </location>
</feature>
<evidence type="ECO:0000256" key="2">
    <source>
        <dbReference type="PIRSR" id="PIRSR000097-2"/>
    </source>
</evidence>
<accession>A0A1D2M6E7</accession>
<feature type="site" description="Lowers pKa of active site Tyr" evidence="3">
    <location>
        <position position="91"/>
    </location>
</feature>
<sequence>MLSKGNYALNCNMASSVAFQNGYKMPIVGLGTWQAESEKEMETALDVALTAGYRHIDTAYLYNNERLIGNVLKKWLDSGKIKREELFIVTKLPQIGMTAEKVPHFVKKSLESLQLTYIDLYLAHAPFGIQYVDDETLFPMKDGKVLMDYSTDLTAIWKSLEKEVDAGRIRSLGISNFNESQVQRICSIARHKPMNQQIEIHAYFQNKNLRQVCEKFGISVVAYAPIGSPGRKEFLKARGWGDFETNGILEDPVVAKIGKKYGKSTAQVLLRFLVQQGIAVIPKRSKGNSVSELIQRF</sequence>
<dbReference type="Gene3D" id="3.20.20.100">
    <property type="entry name" value="NADP-dependent oxidoreductase domain"/>
    <property type="match status" value="1"/>
</dbReference>
<protein>
    <submittedName>
        <fullName evidence="5">Aldo-keto reductase family 1 member B10</fullName>
    </submittedName>
</protein>
<evidence type="ECO:0000256" key="3">
    <source>
        <dbReference type="PIRSR" id="PIRSR000097-3"/>
    </source>
</evidence>
<dbReference type="EMBL" id="LJIJ01003437">
    <property type="protein sequence ID" value="ODM88548.1"/>
    <property type="molecule type" value="Genomic_DNA"/>
</dbReference>
<dbReference type="PROSITE" id="PS00798">
    <property type="entry name" value="ALDOKETO_REDUCTASE_1"/>
    <property type="match status" value="1"/>
</dbReference>